<feature type="region of interest" description="Disordered" evidence="1">
    <location>
        <begin position="420"/>
        <end position="472"/>
    </location>
</feature>
<sequence length="472" mass="52676">MAVSISRSLLVETGSHKDPSSCPQTFLTHTLPEIHDNTIVVAATSPTPERLVEQWGDFLHGSPRRDRKVVLNSELIQSGISPVTIVEPPKMIERFLEEAKKASIRARQNGCPLLLMVFCHGIQGHYLCLNNGSQNKGLSIVRLQAVLDPNIKVALFTTACYSGGSSTPLLASDVGLQATAEADMSLQPEEPTKQQTETYNEFCRAITSSLQLGSEPRIFGEHFHFSAHDDEWEWSWTRRTGIPLAYFEERWNQLETIPRREFPKPGDDNYTGSHLTGSANSYIDDMTRKMAHSRVFGMAELFRQLCPGDWNKGWNVALAGDFFNFLQDRPGAPSAEYIADVIYFRSEHQGPPFAHPHTYTASAIAETYSTKEEALVAVDAYCQYVSNICNLHLECAIESPSVRRSGRTWLKSLGRRIRRSLSPSKSSQSSLARLTISDQDEASSSSKGKKLGKAPGLQQPQRQRLEKDYLEG</sequence>
<evidence type="ECO:0000313" key="3">
    <source>
        <dbReference type="Proteomes" id="UP001275084"/>
    </source>
</evidence>
<name>A0AAJ0MGB2_9PEZI</name>
<feature type="compositionally biased region" description="Basic and acidic residues" evidence="1">
    <location>
        <begin position="463"/>
        <end position="472"/>
    </location>
</feature>
<feature type="compositionally biased region" description="Low complexity" evidence="1">
    <location>
        <begin position="420"/>
        <end position="434"/>
    </location>
</feature>
<evidence type="ECO:0000256" key="1">
    <source>
        <dbReference type="SAM" id="MobiDB-lite"/>
    </source>
</evidence>
<keyword evidence="3" id="KW-1185">Reference proteome</keyword>
<protein>
    <submittedName>
        <fullName evidence="2">Uncharacterized protein</fullName>
    </submittedName>
</protein>
<dbReference type="Proteomes" id="UP001275084">
    <property type="component" value="Unassembled WGS sequence"/>
</dbReference>
<comment type="caution">
    <text evidence="2">The sequence shown here is derived from an EMBL/GenBank/DDBJ whole genome shotgun (WGS) entry which is preliminary data.</text>
</comment>
<proteinExistence type="predicted"/>
<gene>
    <name evidence="2" type="ORF">B0T25DRAFT_622373</name>
</gene>
<organism evidence="2 3">
    <name type="scientific">Lasiosphaeria hispida</name>
    <dbReference type="NCBI Taxonomy" id="260671"/>
    <lineage>
        <taxon>Eukaryota</taxon>
        <taxon>Fungi</taxon>
        <taxon>Dikarya</taxon>
        <taxon>Ascomycota</taxon>
        <taxon>Pezizomycotina</taxon>
        <taxon>Sordariomycetes</taxon>
        <taxon>Sordariomycetidae</taxon>
        <taxon>Sordariales</taxon>
        <taxon>Lasiosphaeriaceae</taxon>
        <taxon>Lasiosphaeria</taxon>
    </lineage>
</organism>
<reference evidence="2" key="2">
    <citation type="submission" date="2023-06" db="EMBL/GenBank/DDBJ databases">
        <authorList>
            <consortium name="Lawrence Berkeley National Laboratory"/>
            <person name="Haridas S."/>
            <person name="Hensen N."/>
            <person name="Bonometti L."/>
            <person name="Westerberg I."/>
            <person name="Brannstrom I.O."/>
            <person name="Guillou S."/>
            <person name="Cros-Aarteil S."/>
            <person name="Calhoun S."/>
            <person name="Kuo A."/>
            <person name="Mondo S."/>
            <person name="Pangilinan J."/>
            <person name="Riley R."/>
            <person name="Labutti K."/>
            <person name="Andreopoulos B."/>
            <person name="Lipzen A."/>
            <person name="Chen C."/>
            <person name="Yanf M."/>
            <person name="Daum C."/>
            <person name="Ng V."/>
            <person name="Clum A."/>
            <person name="Steindorff A."/>
            <person name="Ohm R."/>
            <person name="Martin F."/>
            <person name="Silar P."/>
            <person name="Natvig D."/>
            <person name="Lalanne C."/>
            <person name="Gautier V."/>
            <person name="Ament-Velasquez S.L."/>
            <person name="Kruys A."/>
            <person name="Hutchinson M.I."/>
            <person name="Powell A.J."/>
            <person name="Barry K."/>
            <person name="Miller A.N."/>
            <person name="Grigoriev I.V."/>
            <person name="Debuchy R."/>
            <person name="Gladieux P."/>
            <person name="Thoren M.H."/>
            <person name="Johannesson H."/>
        </authorList>
    </citation>
    <scope>NUCLEOTIDE SEQUENCE</scope>
    <source>
        <strain evidence="2">CBS 955.72</strain>
    </source>
</reference>
<evidence type="ECO:0000313" key="2">
    <source>
        <dbReference type="EMBL" id="KAK3357625.1"/>
    </source>
</evidence>
<accession>A0AAJ0MGB2</accession>
<dbReference type="EMBL" id="JAUIQD010000003">
    <property type="protein sequence ID" value="KAK3357625.1"/>
    <property type="molecule type" value="Genomic_DNA"/>
</dbReference>
<dbReference type="AlphaFoldDB" id="A0AAJ0MGB2"/>
<reference evidence="2" key="1">
    <citation type="journal article" date="2023" name="Mol. Phylogenet. Evol.">
        <title>Genome-scale phylogeny and comparative genomics of the fungal order Sordariales.</title>
        <authorList>
            <person name="Hensen N."/>
            <person name="Bonometti L."/>
            <person name="Westerberg I."/>
            <person name="Brannstrom I.O."/>
            <person name="Guillou S."/>
            <person name="Cros-Aarteil S."/>
            <person name="Calhoun S."/>
            <person name="Haridas S."/>
            <person name="Kuo A."/>
            <person name="Mondo S."/>
            <person name="Pangilinan J."/>
            <person name="Riley R."/>
            <person name="LaButti K."/>
            <person name="Andreopoulos B."/>
            <person name="Lipzen A."/>
            <person name="Chen C."/>
            <person name="Yan M."/>
            <person name="Daum C."/>
            <person name="Ng V."/>
            <person name="Clum A."/>
            <person name="Steindorff A."/>
            <person name="Ohm R.A."/>
            <person name="Martin F."/>
            <person name="Silar P."/>
            <person name="Natvig D.O."/>
            <person name="Lalanne C."/>
            <person name="Gautier V."/>
            <person name="Ament-Velasquez S.L."/>
            <person name="Kruys A."/>
            <person name="Hutchinson M.I."/>
            <person name="Powell A.J."/>
            <person name="Barry K."/>
            <person name="Miller A.N."/>
            <person name="Grigoriev I.V."/>
            <person name="Debuchy R."/>
            <person name="Gladieux P."/>
            <person name="Hiltunen Thoren M."/>
            <person name="Johannesson H."/>
        </authorList>
    </citation>
    <scope>NUCLEOTIDE SEQUENCE</scope>
    <source>
        <strain evidence="2">CBS 955.72</strain>
    </source>
</reference>